<evidence type="ECO:0000313" key="2">
    <source>
        <dbReference type="EnsemblPlants" id="TuG1812G0100001988.01.T01"/>
    </source>
</evidence>
<dbReference type="Gramene" id="TuG1812G0100001988.01.T01">
    <property type="protein sequence ID" value="TuG1812G0100001988.01.T01"/>
    <property type="gene ID" value="TuG1812G0100001988.01"/>
</dbReference>
<dbReference type="EnsemblPlants" id="TuG1812G0100001988.01.T01">
    <property type="protein sequence ID" value="TuG1812G0100001988.01.T01"/>
    <property type="gene ID" value="TuG1812G0100001988.01"/>
</dbReference>
<name>A0A8R7JZD2_TRIUA</name>
<sequence>MENVQHETDDDEHVEVRAGDKKDKAAPDVPPPEKFKEQTTARDKGVSPSKRGRAPEDVGQGSAGKRSRTDPLSARRSEATAGGRAVMKKQAPMPTRVYARLNKGAPIAGDTPSTRSSPRMSTSNTGDPVVLVALRKIVKKVKKTTTRVTKQNPRDP</sequence>
<dbReference type="AlphaFoldDB" id="A0A8R7JZD2"/>
<reference evidence="2" key="2">
    <citation type="submission" date="2018-03" db="EMBL/GenBank/DDBJ databases">
        <title>The Triticum urartu genome reveals the dynamic nature of wheat genome evolution.</title>
        <authorList>
            <person name="Ling H."/>
            <person name="Ma B."/>
            <person name="Shi X."/>
            <person name="Liu H."/>
            <person name="Dong L."/>
            <person name="Sun H."/>
            <person name="Cao Y."/>
            <person name="Gao Q."/>
            <person name="Zheng S."/>
            <person name="Li Y."/>
            <person name="Yu Y."/>
            <person name="Du H."/>
            <person name="Qi M."/>
            <person name="Li Y."/>
            <person name="Yu H."/>
            <person name="Cui Y."/>
            <person name="Wang N."/>
            <person name="Chen C."/>
            <person name="Wu H."/>
            <person name="Zhao Y."/>
            <person name="Zhang J."/>
            <person name="Li Y."/>
            <person name="Zhou W."/>
            <person name="Zhang B."/>
            <person name="Hu W."/>
            <person name="Eijk M."/>
            <person name="Tang J."/>
            <person name="Witsenboer H."/>
            <person name="Zhao S."/>
            <person name="Li Z."/>
            <person name="Zhang A."/>
            <person name="Wang D."/>
            <person name="Liang C."/>
        </authorList>
    </citation>
    <scope>NUCLEOTIDE SEQUENCE [LARGE SCALE GENOMIC DNA]</scope>
    <source>
        <strain evidence="2">cv. G1812</strain>
    </source>
</reference>
<feature type="compositionally biased region" description="Basic and acidic residues" evidence="1">
    <location>
        <begin position="67"/>
        <end position="78"/>
    </location>
</feature>
<feature type="compositionally biased region" description="Basic and acidic residues" evidence="1">
    <location>
        <begin position="14"/>
        <end position="45"/>
    </location>
</feature>
<feature type="region of interest" description="Disordered" evidence="1">
    <location>
        <begin position="1"/>
        <end position="128"/>
    </location>
</feature>
<proteinExistence type="predicted"/>
<reference evidence="3" key="1">
    <citation type="journal article" date="2013" name="Nature">
        <title>Draft genome of the wheat A-genome progenitor Triticum urartu.</title>
        <authorList>
            <person name="Ling H.Q."/>
            <person name="Zhao S."/>
            <person name="Liu D."/>
            <person name="Wang J."/>
            <person name="Sun H."/>
            <person name="Zhang C."/>
            <person name="Fan H."/>
            <person name="Li D."/>
            <person name="Dong L."/>
            <person name="Tao Y."/>
            <person name="Gao C."/>
            <person name="Wu H."/>
            <person name="Li Y."/>
            <person name="Cui Y."/>
            <person name="Guo X."/>
            <person name="Zheng S."/>
            <person name="Wang B."/>
            <person name="Yu K."/>
            <person name="Liang Q."/>
            <person name="Yang W."/>
            <person name="Lou X."/>
            <person name="Chen J."/>
            <person name="Feng M."/>
            <person name="Jian J."/>
            <person name="Zhang X."/>
            <person name="Luo G."/>
            <person name="Jiang Y."/>
            <person name="Liu J."/>
            <person name="Wang Z."/>
            <person name="Sha Y."/>
            <person name="Zhang B."/>
            <person name="Wu H."/>
            <person name="Tang D."/>
            <person name="Shen Q."/>
            <person name="Xue P."/>
            <person name="Zou S."/>
            <person name="Wang X."/>
            <person name="Liu X."/>
            <person name="Wang F."/>
            <person name="Yang Y."/>
            <person name="An X."/>
            <person name="Dong Z."/>
            <person name="Zhang K."/>
            <person name="Zhang X."/>
            <person name="Luo M.C."/>
            <person name="Dvorak J."/>
            <person name="Tong Y."/>
            <person name="Wang J."/>
            <person name="Yang H."/>
            <person name="Li Z."/>
            <person name="Wang D."/>
            <person name="Zhang A."/>
            <person name="Wang J."/>
        </authorList>
    </citation>
    <scope>NUCLEOTIDE SEQUENCE</scope>
    <source>
        <strain evidence="3">cv. G1812</strain>
    </source>
</reference>
<reference evidence="2" key="3">
    <citation type="submission" date="2022-06" db="UniProtKB">
        <authorList>
            <consortium name="EnsemblPlants"/>
        </authorList>
    </citation>
    <scope>IDENTIFICATION</scope>
</reference>
<keyword evidence="3" id="KW-1185">Reference proteome</keyword>
<feature type="compositionally biased region" description="Low complexity" evidence="1">
    <location>
        <begin position="111"/>
        <end position="128"/>
    </location>
</feature>
<dbReference type="Proteomes" id="UP000015106">
    <property type="component" value="Chromosome 1"/>
</dbReference>
<evidence type="ECO:0000313" key="3">
    <source>
        <dbReference type="Proteomes" id="UP000015106"/>
    </source>
</evidence>
<accession>A0A8R7JZD2</accession>
<organism evidence="2 3">
    <name type="scientific">Triticum urartu</name>
    <name type="common">Red wild einkorn</name>
    <name type="synonym">Crithodium urartu</name>
    <dbReference type="NCBI Taxonomy" id="4572"/>
    <lineage>
        <taxon>Eukaryota</taxon>
        <taxon>Viridiplantae</taxon>
        <taxon>Streptophyta</taxon>
        <taxon>Embryophyta</taxon>
        <taxon>Tracheophyta</taxon>
        <taxon>Spermatophyta</taxon>
        <taxon>Magnoliopsida</taxon>
        <taxon>Liliopsida</taxon>
        <taxon>Poales</taxon>
        <taxon>Poaceae</taxon>
        <taxon>BOP clade</taxon>
        <taxon>Pooideae</taxon>
        <taxon>Triticodae</taxon>
        <taxon>Triticeae</taxon>
        <taxon>Triticinae</taxon>
        <taxon>Triticum</taxon>
    </lineage>
</organism>
<evidence type="ECO:0000256" key="1">
    <source>
        <dbReference type="SAM" id="MobiDB-lite"/>
    </source>
</evidence>
<protein>
    <submittedName>
        <fullName evidence="2">Uncharacterized protein</fullName>
    </submittedName>
</protein>